<evidence type="ECO:0000313" key="19">
    <source>
        <dbReference type="Proteomes" id="UP000229081"/>
    </source>
</evidence>
<evidence type="ECO:0000256" key="1">
    <source>
        <dbReference type="ARBA" id="ARBA00004571"/>
    </source>
</evidence>
<evidence type="ECO:0000256" key="3">
    <source>
        <dbReference type="ARBA" id="ARBA00022452"/>
    </source>
</evidence>
<evidence type="ECO:0000256" key="11">
    <source>
        <dbReference type="ARBA" id="ARBA00023237"/>
    </source>
</evidence>
<evidence type="ECO:0000256" key="7">
    <source>
        <dbReference type="ARBA" id="ARBA00023004"/>
    </source>
</evidence>
<feature type="region of interest" description="Disordered" evidence="14">
    <location>
        <begin position="21"/>
        <end position="72"/>
    </location>
</feature>
<evidence type="ECO:0000256" key="4">
    <source>
        <dbReference type="ARBA" id="ARBA00022496"/>
    </source>
</evidence>
<feature type="signal peptide" evidence="15">
    <location>
        <begin position="1"/>
        <end position="21"/>
    </location>
</feature>
<dbReference type="Pfam" id="PF00593">
    <property type="entry name" value="TonB_dep_Rec_b-barrel"/>
    <property type="match status" value="1"/>
</dbReference>
<dbReference type="GO" id="GO:0015344">
    <property type="term" value="F:siderophore uptake transmembrane transporter activity"/>
    <property type="evidence" value="ECO:0007669"/>
    <property type="project" value="TreeGrafter"/>
</dbReference>
<keyword evidence="7" id="KW-0408">Iron</keyword>
<feature type="compositionally biased region" description="Basic and acidic residues" evidence="14">
    <location>
        <begin position="33"/>
        <end position="51"/>
    </location>
</feature>
<evidence type="ECO:0000256" key="5">
    <source>
        <dbReference type="ARBA" id="ARBA00022692"/>
    </source>
</evidence>
<evidence type="ECO:0000256" key="12">
    <source>
        <dbReference type="PROSITE-ProRule" id="PRU01360"/>
    </source>
</evidence>
<organism evidence="18 19">
    <name type="scientific">Sphingomonas psychrotolerans</name>
    <dbReference type="NCBI Taxonomy" id="1327635"/>
    <lineage>
        <taxon>Bacteria</taxon>
        <taxon>Pseudomonadati</taxon>
        <taxon>Pseudomonadota</taxon>
        <taxon>Alphaproteobacteria</taxon>
        <taxon>Sphingomonadales</taxon>
        <taxon>Sphingomonadaceae</taxon>
        <taxon>Sphingomonas</taxon>
    </lineage>
</organism>
<dbReference type="Gene3D" id="2.170.130.10">
    <property type="entry name" value="TonB-dependent receptor, plug domain"/>
    <property type="match status" value="1"/>
</dbReference>
<dbReference type="PANTHER" id="PTHR32552">
    <property type="entry name" value="FERRICHROME IRON RECEPTOR-RELATED"/>
    <property type="match status" value="1"/>
</dbReference>
<keyword evidence="6 15" id="KW-0732">Signal</keyword>
<evidence type="ECO:0000256" key="8">
    <source>
        <dbReference type="ARBA" id="ARBA00023065"/>
    </source>
</evidence>
<evidence type="ECO:0000256" key="15">
    <source>
        <dbReference type="SAM" id="SignalP"/>
    </source>
</evidence>
<keyword evidence="8" id="KW-0406">Ion transport</keyword>
<dbReference type="InterPro" id="IPR037066">
    <property type="entry name" value="Plug_dom_sf"/>
</dbReference>
<evidence type="ECO:0000256" key="10">
    <source>
        <dbReference type="ARBA" id="ARBA00023136"/>
    </source>
</evidence>
<dbReference type="InterPro" id="IPR036942">
    <property type="entry name" value="Beta-barrel_TonB_sf"/>
</dbReference>
<evidence type="ECO:0000256" key="2">
    <source>
        <dbReference type="ARBA" id="ARBA00022448"/>
    </source>
</evidence>
<dbReference type="GO" id="GO:0009279">
    <property type="term" value="C:cell outer membrane"/>
    <property type="evidence" value="ECO:0007669"/>
    <property type="project" value="UniProtKB-SubCell"/>
</dbReference>
<keyword evidence="19" id="KW-1185">Reference proteome</keyword>
<dbReference type="Pfam" id="PF07715">
    <property type="entry name" value="Plug"/>
    <property type="match status" value="1"/>
</dbReference>
<dbReference type="SUPFAM" id="SSF56935">
    <property type="entry name" value="Porins"/>
    <property type="match status" value="1"/>
</dbReference>
<comment type="subcellular location">
    <subcellularLocation>
        <location evidence="1 12">Cell outer membrane</location>
        <topology evidence="1 12">Multi-pass membrane protein</topology>
    </subcellularLocation>
</comment>
<evidence type="ECO:0000256" key="13">
    <source>
        <dbReference type="RuleBase" id="RU003357"/>
    </source>
</evidence>
<dbReference type="PROSITE" id="PS52016">
    <property type="entry name" value="TONB_DEPENDENT_REC_3"/>
    <property type="match status" value="1"/>
</dbReference>
<feature type="domain" description="TonB-dependent receptor-like beta-barrel" evidence="16">
    <location>
        <begin position="450"/>
        <end position="806"/>
    </location>
</feature>
<accession>A0A2K8MPL4</accession>
<evidence type="ECO:0000259" key="16">
    <source>
        <dbReference type="Pfam" id="PF00593"/>
    </source>
</evidence>
<keyword evidence="2 12" id="KW-0813">Transport</keyword>
<evidence type="ECO:0000256" key="9">
    <source>
        <dbReference type="ARBA" id="ARBA00023077"/>
    </source>
</evidence>
<feature type="domain" description="TonB-dependent receptor plug" evidence="17">
    <location>
        <begin position="67"/>
        <end position="178"/>
    </location>
</feature>
<proteinExistence type="inferred from homology"/>
<keyword evidence="10 12" id="KW-0472">Membrane</keyword>
<evidence type="ECO:0000256" key="6">
    <source>
        <dbReference type="ARBA" id="ARBA00022729"/>
    </source>
</evidence>
<keyword evidence="18" id="KW-0675">Receptor</keyword>
<feature type="chain" id="PRO_5014959664" evidence="15">
    <location>
        <begin position="22"/>
        <end position="844"/>
    </location>
</feature>
<reference evidence="18 19" key="1">
    <citation type="submission" date="2017-11" db="EMBL/GenBank/DDBJ databases">
        <title>Complete genome sequence of Sphingomonas sp. Strain Cra20, a psychrotolerant potential plant growth promoting rhizobacteria.</title>
        <authorList>
            <person name="Luo Y."/>
        </authorList>
    </citation>
    <scope>NUCLEOTIDE SEQUENCE [LARGE SCALE GENOMIC DNA]</scope>
    <source>
        <strain evidence="18 19">Cra20</strain>
    </source>
</reference>
<dbReference type="Proteomes" id="UP000229081">
    <property type="component" value="Chromosome"/>
</dbReference>
<dbReference type="KEGG" id="sphc:CVN68_19735"/>
<keyword evidence="9 13" id="KW-0798">TonB box</keyword>
<dbReference type="OrthoDB" id="7386960at2"/>
<evidence type="ECO:0000313" key="18">
    <source>
        <dbReference type="EMBL" id="ATY33909.1"/>
    </source>
</evidence>
<gene>
    <name evidence="18" type="ORF">CVN68_19735</name>
</gene>
<dbReference type="InterPro" id="IPR012910">
    <property type="entry name" value="Plug_dom"/>
</dbReference>
<evidence type="ECO:0000256" key="14">
    <source>
        <dbReference type="SAM" id="MobiDB-lite"/>
    </source>
</evidence>
<dbReference type="PANTHER" id="PTHR32552:SF89">
    <property type="entry name" value="CATECHOLATE SIDEROPHORE RECEPTOR FIU"/>
    <property type="match status" value="1"/>
</dbReference>
<dbReference type="InterPro" id="IPR039426">
    <property type="entry name" value="TonB-dep_rcpt-like"/>
</dbReference>
<dbReference type="AlphaFoldDB" id="A0A2K8MPL4"/>
<keyword evidence="4" id="KW-0410">Iron transport</keyword>
<dbReference type="Gene3D" id="2.40.170.20">
    <property type="entry name" value="TonB-dependent receptor, beta-barrel domain"/>
    <property type="match status" value="1"/>
</dbReference>
<sequence>MKRGTLFLAAAPLALATPAFAGTTANDPAVPKVEAEAKTAEPAQDAKKPQQEEVFSTGVAKGRDRLNSATSTSSLKDDQIELFGARSLAEILRNIPGVRAEAVSGEGNASYSIRGLPLASTGSKFLQLQEDGLPVLEFGDINFMSPDVFMRADLNLAQVEAIRGGSASTFASNSPGGVINLLSKTGDVEGGAIQATVGLDYGEKRVDFEYGSKLSDTLRFHVGGFYRSGEGPRDIGYDGYRGGQVKFNITKEFTGGYVRFYGKLLDDRTPGYQAVPVGVTGTNADPSFANIANFDIKRDSLLSPYITNVVALDGNNRVVSHDARDGTHPTVKSFGVETQFELGDWTITEKFRFADISAHLTQSIPLTLAPAAGLAFQFGGPGARLSYATGPNAGQAITNPASLNGNGLLAMGLLMDIQVDSLDNMTNDLRATRVWEIGGGKLTTTAGFYKSSQEFDANWSFTTILSDVVGGGNAALVNIATAGGVPITQDGYTSFSTAGTAGYRRRYDVNFDVSAPYASVNYHIGKVAIGGSVRYDFGSVQGSVFGADLGGGRVGIRPVDINGDGVISFPESQTAVLPLTQPAPVDYNYKYLSYSTGINFRVSEPLAVFARYSRGSRAAADRILFTPAVSALDGSLLDPEGAYDAVRQTELGVKFRKAGVTLNFTGFLASTGERNMQVNSAPDGSVQVEQIARKYSAKGVEFEGGFQHGPFSLTAGATYTIAKISEDAAHPQLVDNIPRHQARLIFQATPQFSTELFTVGANVVGTTSSFAQDTNQLKMPGYTTVNGFVQFRPADRVQLMLNANNLFDTLGFAEITQGSIPASGQVTARAINGRTISASVRFDF</sequence>
<name>A0A2K8MPL4_9SPHN</name>
<dbReference type="InterPro" id="IPR000531">
    <property type="entry name" value="Beta-barrel_TonB"/>
</dbReference>
<keyword evidence="5 12" id="KW-0812">Transmembrane</keyword>
<keyword evidence="11 12" id="KW-0998">Cell outer membrane</keyword>
<dbReference type="EMBL" id="CP024923">
    <property type="protein sequence ID" value="ATY33909.1"/>
    <property type="molecule type" value="Genomic_DNA"/>
</dbReference>
<protein>
    <submittedName>
        <fullName evidence="18">TonB-dependent receptor</fullName>
    </submittedName>
</protein>
<dbReference type="RefSeq" id="WP_100283705.1">
    <property type="nucleotide sequence ID" value="NZ_CP024923.1"/>
</dbReference>
<keyword evidence="3 12" id="KW-1134">Transmembrane beta strand</keyword>
<comment type="similarity">
    <text evidence="12 13">Belongs to the TonB-dependent receptor family.</text>
</comment>
<evidence type="ECO:0000259" key="17">
    <source>
        <dbReference type="Pfam" id="PF07715"/>
    </source>
</evidence>